<dbReference type="PROSITE" id="PS50109">
    <property type="entry name" value="HIS_KIN"/>
    <property type="match status" value="1"/>
</dbReference>
<dbReference type="SUPFAM" id="SSF55890">
    <property type="entry name" value="Sporulation response regulatory protein Spo0B"/>
    <property type="match status" value="1"/>
</dbReference>
<keyword evidence="9 16" id="KW-0418">Kinase</keyword>
<dbReference type="RefSeq" id="WP_210090748.1">
    <property type="nucleotide sequence ID" value="NZ_JAGGKG010000022.1"/>
</dbReference>
<dbReference type="SUPFAM" id="SSF55785">
    <property type="entry name" value="PYP-like sensor domain (PAS domain)"/>
    <property type="match status" value="1"/>
</dbReference>
<evidence type="ECO:0000256" key="11">
    <source>
        <dbReference type="ARBA" id="ARBA00022989"/>
    </source>
</evidence>
<keyword evidence="12" id="KW-0902">Two-component regulatory system</keyword>
<dbReference type="Pfam" id="PF14689">
    <property type="entry name" value="SPOB_a"/>
    <property type="match status" value="1"/>
</dbReference>
<keyword evidence="7 14" id="KW-0812">Transmembrane</keyword>
<evidence type="ECO:0000313" key="17">
    <source>
        <dbReference type="Proteomes" id="UP001519272"/>
    </source>
</evidence>
<dbReference type="Pfam" id="PF02518">
    <property type="entry name" value="HATPase_c"/>
    <property type="match status" value="1"/>
</dbReference>
<dbReference type="InterPro" id="IPR013767">
    <property type="entry name" value="PAS_fold"/>
</dbReference>
<protein>
    <recommendedName>
        <fullName evidence="3">histidine kinase</fullName>
        <ecNumber evidence="3">2.7.13.3</ecNumber>
    </recommendedName>
</protein>
<feature type="transmembrane region" description="Helical" evidence="14">
    <location>
        <begin position="173"/>
        <end position="194"/>
    </location>
</feature>
<dbReference type="GO" id="GO:0004673">
    <property type="term" value="F:protein histidine kinase activity"/>
    <property type="evidence" value="ECO:0007669"/>
    <property type="project" value="UniProtKB-EC"/>
</dbReference>
<comment type="caution">
    <text evidence="16">The sequence shown here is derived from an EMBL/GenBank/DDBJ whole genome shotgun (WGS) entry which is preliminary data.</text>
</comment>
<dbReference type="EC" id="2.7.13.3" evidence="3"/>
<dbReference type="Pfam" id="PF17203">
    <property type="entry name" value="sCache_3_2"/>
    <property type="match status" value="1"/>
</dbReference>
<comment type="subcellular location">
    <subcellularLocation>
        <location evidence="2">Cell membrane</location>
        <topology evidence="2">Multi-pass membrane protein</topology>
    </subcellularLocation>
</comment>
<dbReference type="PANTHER" id="PTHR43547">
    <property type="entry name" value="TWO-COMPONENT HISTIDINE KINASE"/>
    <property type="match status" value="1"/>
</dbReference>
<dbReference type="InterPro" id="IPR033463">
    <property type="entry name" value="sCache_3"/>
</dbReference>
<evidence type="ECO:0000259" key="15">
    <source>
        <dbReference type="PROSITE" id="PS50109"/>
    </source>
</evidence>
<evidence type="ECO:0000256" key="2">
    <source>
        <dbReference type="ARBA" id="ARBA00004651"/>
    </source>
</evidence>
<organism evidence="16 17">
    <name type="scientific">Paenibacillus turicensis</name>
    <dbReference type="NCBI Taxonomy" id="160487"/>
    <lineage>
        <taxon>Bacteria</taxon>
        <taxon>Bacillati</taxon>
        <taxon>Bacillota</taxon>
        <taxon>Bacilli</taxon>
        <taxon>Bacillales</taxon>
        <taxon>Paenibacillaceae</taxon>
        <taxon>Paenibacillus</taxon>
    </lineage>
</organism>
<keyword evidence="8" id="KW-0547">Nucleotide-binding</keyword>
<dbReference type="PANTHER" id="PTHR43547:SF10">
    <property type="entry name" value="SENSOR HISTIDINE KINASE DCUS"/>
    <property type="match status" value="1"/>
</dbReference>
<reference evidence="16 17" key="1">
    <citation type="submission" date="2021-03" db="EMBL/GenBank/DDBJ databases">
        <title>Genomic Encyclopedia of Type Strains, Phase IV (KMG-IV): sequencing the most valuable type-strain genomes for metagenomic binning, comparative biology and taxonomic classification.</title>
        <authorList>
            <person name="Goeker M."/>
        </authorList>
    </citation>
    <scope>NUCLEOTIDE SEQUENCE [LARGE SCALE GENOMIC DNA]</scope>
    <source>
        <strain evidence="16 17">DSM 14349</strain>
    </source>
</reference>
<name>A0ABS4FXC0_9BACL</name>
<evidence type="ECO:0000256" key="6">
    <source>
        <dbReference type="ARBA" id="ARBA00022679"/>
    </source>
</evidence>
<keyword evidence="11 14" id="KW-1133">Transmembrane helix</keyword>
<dbReference type="InterPro" id="IPR039506">
    <property type="entry name" value="SPOB_a"/>
</dbReference>
<comment type="catalytic activity">
    <reaction evidence="1">
        <text>ATP + protein L-histidine = ADP + protein N-phospho-L-histidine.</text>
        <dbReference type="EC" id="2.7.13.3"/>
    </reaction>
</comment>
<dbReference type="Proteomes" id="UP001519272">
    <property type="component" value="Unassembled WGS sequence"/>
</dbReference>
<keyword evidence="4" id="KW-1003">Cell membrane</keyword>
<dbReference type="InterPro" id="IPR003594">
    <property type="entry name" value="HATPase_dom"/>
</dbReference>
<dbReference type="NCBIfam" id="NF008298">
    <property type="entry name" value="PRK11086.1"/>
    <property type="match status" value="1"/>
</dbReference>
<evidence type="ECO:0000256" key="4">
    <source>
        <dbReference type="ARBA" id="ARBA00022475"/>
    </source>
</evidence>
<dbReference type="InterPro" id="IPR004358">
    <property type="entry name" value="Sig_transdc_His_kin-like_C"/>
</dbReference>
<evidence type="ECO:0000256" key="1">
    <source>
        <dbReference type="ARBA" id="ARBA00000085"/>
    </source>
</evidence>
<evidence type="ECO:0000256" key="14">
    <source>
        <dbReference type="SAM" id="Phobius"/>
    </source>
</evidence>
<dbReference type="InterPro" id="IPR000014">
    <property type="entry name" value="PAS"/>
</dbReference>
<dbReference type="InterPro" id="IPR029151">
    <property type="entry name" value="Sensor-like_sf"/>
</dbReference>
<dbReference type="SUPFAM" id="SSF55874">
    <property type="entry name" value="ATPase domain of HSP90 chaperone/DNA topoisomerase II/histidine kinase"/>
    <property type="match status" value="1"/>
</dbReference>
<accession>A0ABS4FXC0</accession>
<evidence type="ECO:0000256" key="12">
    <source>
        <dbReference type="ARBA" id="ARBA00023012"/>
    </source>
</evidence>
<keyword evidence="17" id="KW-1185">Reference proteome</keyword>
<gene>
    <name evidence="16" type="ORF">J2Z32_003830</name>
</gene>
<dbReference type="InterPro" id="IPR036890">
    <property type="entry name" value="HATPase_C_sf"/>
</dbReference>
<evidence type="ECO:0000256" key="5">
    <source>
        <dbReference type="ARBA" id="ARBA00022553"/>
    </source>
</evidence>
<dbReference type="Gene3D" id="1.10.287.130">
    <property type="match status" value="1"/>
</dbReference>
<dbReference type="InterPro" id="IPR005467">
    <property type="entry name" value="His_kinase_dom"/>
</dbReference>
<dbReference type="SMART" id="SM00387">
    <property type="entry name" value="HATPase_c"/>
    <property type="match status" value="1"/>
</dbReference>
<dbReference type="PRINTS" id="PR00344">
    <property type="entry name" value="BCTRLSENSOR"/>
</dbReference>
<dbReference type="SMART" id="SM00091">
    <property type="entry name" value="PAS"/>
    <property type="match status" value="1"/>
</dbReference>
<evidence type="ECO:0000256" key="8">
    <source>
        <dbReference type="ARBA" id="ARBA00022741"/>
    </source>
</evidence>
<keyword evidence="10" id="KW-0067">ATP-binding</keyword>
<dbReference type="Gene3D" id="3.30.450.20">
    <property type="entry name" value="PAS domain"/>
    <property type="match status" value="2"/>
</dbReference>
<keyword evidence="13 14" id="KW-0472">Membrane</keyword>
<keyword evidence="6 16" id="KW-0808">Transferase</keyword>
<evidence type="ECO:0000256" key="3">
    <source>
        <dbReference type="ARBA" id="ARBA00012438"/>
    </source>
</evidence>
<feature type="transmembrane region" description="Helical" evidence="14">
    <location>
        <begin position="12"/>
        <end position="33"/>
    </location>
</feature>
<sequence length="530" mass="57978">MKIGKHTLKLQTTITLMVCCVLVVVLFTVYFMFSSKISNITTENLEQKAVTIARTVSKAPTVIAALSGKENIAAVQPFAEEVRKLNDVQFVVVMNAEGIRLSHPDPNLIGQHFAGGDEGEALHGKEFISIAQGTLGTSVRAFSPIFSEGELLGVVAVGLPIDTVKLAVKQNRWILYLGMLAGGALGGLGAVLLARRLKRLMFGMEPQEISRFLEERSAMLQSAKEGIVAVDTSGKVTLINAAAKRLLKISGIDEDNQTDLCYLLHLDKVLASGKALNDIAIDQEELTLLVNIVPVKVHGVIEGAIATFRDKTEIDVLMERLSGVSLYAEALRAQTHEFMNKLHVLVGLNHMRKYDRLDQYLSDILEHFQSEAGMLVKQVKDPVMAGFLLGKLSRARETGAQITILEEGVLLECADPETSHELVTIVGNLLENALEAPNDAESKEVSLGFRYEDEVMTVTVRDNGKGISEDTMKQMYEQGFSTKGKNRGIGLYLIMRSVKKLGGELSCHSGPNQGTEFIVRIPYQVKMGDK</sequence>
<dbReference type="SUPFAM" id="SSF103190">
    <property type="entry name" value="Sensory domain-like"/>
    <property type="match status" value="1"/>
</dbReference>
<evidence type="ECO:0000256" key="13">
    <source>
        <dbReference type="ARBA" id="ARBA00023136"/>
    </source>
</evidence>
<dbReference type="EMBL" id="JAGGKG010000022">
    <property type="protein sequence ID" value="MBP1907165.1"/>
    <property type="molecule type" value="Genomic_DNA"/>
</dbReference>
<evidence type="ECO:0000256" key="10">
    <source>
        <dbReference type="ARBA" id="ARBA00022840"/>
    </source>
</evidence>
<dbReference type="Gene3D" id="3.30.565.10">
    <property type="entry name" value="Histidine kinase-like ATPase, C-terminal domain"/>
    <property type="match status" value="1"/>
</dbReference>
<dbReference type="Pfam" id="PF00989">
    <property type="entry name" value="PAS"/>
    <property type="match status" value="1"/>
</dbReference>
<feature type="domain" description="Histidine kinase" evidence="15">
    <location>
        <begin position="421"/>
        <end position="525"/>
    </location>
</feature>
<evidence type="ECO:0000256" key="9">
    <source>
        <dbReference type="ARBA" id="ARBA00022777"/>
    </source>
</evidence>
<dbReference type="InterPro" id="IPR016120">
    <property type="entry name" value="Sig_transdc_His_kin_SpoOB"/>
</dbReference>
<proteinExistence type="predicted"/>
<keyword evidence="5" id="KW-0597">Phosphoprotein</keyword>
<evidence type="ECO:0000256" key="7">
    <source>
        <dbReference type="ARBA" id="ARBA00022692"/>
    </source>
</evidence>
<dbReference type="InterPro" id="IPR035965">
    <property type="entry name" value="PAS-like_dom_sf"/>
</dbReference>
<evidence type="ECO:0000313" key="16">
    <source>
        <dbReference type="EMBL" id="MBP1907165.1"/>
    </source>
</evidence>